<dbReference type="GO" id="GO:0016020">
    <property type="term" value="C:membrane"/>
    <property type="evidence" value="ECO:0007669"/>
    <property type="project" value="UniProtKB-SubCell"/>
</dbReference>
<evidence type="ECO:0000256" key="6">
    <source>
        <dbReference type="SAM" id="MobiDB-lite"/>
    </source>
</evidence>
<feature type="transmembrane region" description="Helical" evidence="7">
    <location>
        <begin position="187"/>
        <end position="206"/>
    </location>
</feature>
<comment type="similarity">
    <text evidence="2">Belongs to the autoinducer-2 exporter (AI-2E) (TC 2.A.86) family.</text>
</comment>
<feature type="transmembrane region" description="Helical" evidence="7">
    <location>
        <begin position="218"/>
        <end position="238"/>
    </location>
</feature>
<feature type="compositionally biased region" description="Acidic residues" evidence="6">
    <location>
        <begin position="367"/>
        <end position="384"/>
    </location>
</feature>
<evidence type="ECO:0000256" key="1">
    <source>
        <dbReference type="ARBA" id="ARBA00004141"/>
    </source>
</evidence>
<dbReference type="RefSeq" id="WP_256422981.1">
    <property type="nucleotide sequence ID" value="NZ_JANHDI010000016.1"/>
</dbReference>
<feature type="transmembrane region" description="Helical" evidence="7">
    <location>
        <begin position="7"/>
        <end position="29"/>
    </location>
</feature>
<evidence type="ECO:0000256" key="2">
    <source>
        <dbReference type="ARBA" id="ARBA00009773"/>
    </source>
</evidence>
<evidence type="ECO:0000313" key="9">
    <source>
        <dbReference type="Proteomes" id="UP001597085"/>
    </source>
</evidence>
<gene>
    <name evidence="8" type="ORF">ACFSBX_17910</name>
</gene>
<evidence type="ECO:0000256" key="3">
    <source>
        <dbReference type="ARBA" id="ARBA00022692"/>
    </source>
</evidence>
<keyword evidence="3 7" id="KW-0812">Transmembrane</keyword>
<keyword evidence="4 7" id="KW-1133">Transmembrane helix</keyword>
<name>A0ABD6CRN1_9EURY</name>
<dbReference type="EMBL" id="JBHUDK010000018">
    <property type="protein sequence ID" value="MFD1600811.1"/>
    <property type="molecule type" value="Genomic_DNA"/>
</dbReference>
<organism evidence="8 9">
    <name type="scientific">Halobellus rarus</name>
    <dbReference type="NCBI Taxonomy" id="1126237"/>
    <lineage>
        <taxon>Archaea</taxon>
        <taxon>Methanobacteriati</taxon>
        <taxon>Methanobacteriota</taxon>
        <taxon>Stenosarchaea group</taxon>
        <taxon>Halobacteria</taxon>
        <taxon>Halobacteriales</taxon>
        <taxon>Haloferacaceae</taxon>
        <taxon>Halobellus</taxon>
    </lineage>
</organism>
<sequence length="398" mass="42218">MYVAALAAAAAFIAHSFVGILVLGLFGYYATRPICTRFTTVFGSKRVAAGLTAVTVLFPILVLTLYAGVRMFQQIQRQFEESVLSMLASRVVGVDVEENGPGALLRDPPSIDQLTDLLFGSAVQQGLSVLDLLFGAVLLVGLAVTLSYALLVYDEALSDAFAEFVGGPDETVYSYATAVDTDLESVFFGNLLFALIMSVVAMAAYTTTNLLAPPGAQIPMVFTLGVLTGFTSLIPIVVSKVVYLPVVAYLALTTTQGGNGGFVFVGVVLVSYVLVLDILPQSVLQPYISGRQLNPMILLFAYILGPLLFGWYGFFLLPIVFVLMFEAVRIVLPELLHGEPIGPEPGLAEEAGADTDAMQEGNADADAMQEDNADADAMQEDDADAATSDTDGTSTTRG</sequence>
<dbReference type="AlphaFoldDB" id="A0ABD6CRN1"/>
<dbReference type="Proteomes" id="UP001597085">
    <property type="component" value="Unassembled WGS sequence"/>
</dbReference>
<evidence type="ECO:0000256" key="5">
    <source>
        <dbReference type="ARBA" id="ARBA00023136"/>
    </source>
</evidence>
<proteinExistence type="inferred from homology"/>
<feature type="transmembrane region" description="Helical" evidence="7">
    <location>
        <begin position="129"/>
        <end position="151"/>
    </location>
</feature>
<evidence type="ECO:0000256" key="7">
    <source>
        <dbReference type="SAM" id="Phobius"/>
    </source>
</evidence>
<feature type="region of interest" description="Disordered" evidence="6">
    <location>
        <begin position="343"/>
        <end position="398"/>
    </location>
</feature>
<evidence type="ECO:0000256" key="4">
    <source>
        <dbReference type="ARBA" id="ARBA00022989"/>
    </source>
</evidence>
<feature type="transmembrane region" description="Helical" evidence="7">
    <location>
        <begin position="258"/>
        <end position="279"/>
    </location>
</feature>
<protein>
    <submittedName>
        <fullName evidence="8">AI-2E family transporter</fullName>
    </submittedName>
</protein>
<comment type="subcellular location">
    <subcellularLocation>
        <location evidence="1">Membrane</location>
        <topology evidence="1">Multi-pass membrane protein</topology>
    </subcellularLocation>
</comment>
<dbReference type="Pfam" id="PF01594">
    <property type="entry name" value="AI-2E_transport"/>
    <property type="match status" value="1"/>
</dbReference>
<keyword evidence="5 7" id="KW-0472">Membrane</keyword>
<dbReference type="InterPro" id="IPR002549">
    <property type="entry name" value="AI-2E-like"/>
</dbReference>
<feature type="transmembrane region" description="Helical" evidence="7">
    <location>
        <begin position="49"/>
        <end position="69"/>
    </location>
</feature>
<accession>A0ABD6CRN1</accession>
<feature type="compositionally biased region" description="Low complexity" evidence="6">
    <location>
        <begin position="385"/>
        <end position="398"/>
    </location>
</feature>
<reference evidence="8 9" key="1">
    <citation type="journal article" date="2019" name="Int. J. Syst. Evol. Microbiol.">
        <title>The Global Catalogue of Microorganisms (GCM) 10K type strain sequencing project: providing services to taxonomists for standard genome sequencing and annotation.</title>
        <authorList>
            <consortium name="The Broad Institute Genomics Platform"/>
            <consortium name="The Broad Institute Genome Sequencing Center for Infectious Disease"/>
            <person name="Wu L."/>
            <person name="Ma J."/>
        </authorList>
    </citation>
    <scope>NUCLEOTIDE SEQUENCE [LARGE SCALE GENOMIC DNA]</scope>
    <source>
        <strain evidence="8 9">CGMCC 1.12121</strain>
    </source>
</reference>
<feature type="transmembrane region" description="Helical" evidence="7">
    <location>
        <begin position="299"/>
        <end position="325"/>
    </location>
</feature>
<comment type="caution">
    <text evidence="8">The sequence shown here is derived from an EMBL/GenBank/DDBJ whole genome shotgun (WGS) entry which is preliminary data.</text>
</comment>
<evidence type="ECO:0000313" key="8">
    <source>
        <dbReference type="EMBL" id="MFD1600811.1"/>
    </source>
</evidence>
<keyword evidence="9" id="KW-1185">Reference proteome</keyword>